<sequence length="152" mass="17047">MTTGLPLSLFAPACSRIFTVKNTLWRLCIGLFAGHELDAVAQREWRLLYGLRNLDPMLGQHLFIALHVPLCAGLVQLCGHRRRRVRELARQWLAALALLHAGLHQRLRDDPLYLFDSLLSQSLIFGCGAAGLLYLLLGLATRNRRAVHPAHP</sequence>
<dbReference type="Pfam" id="PF20460">
    <property type="entry name" value="DUF6713"/>
    <property type="match status" value="1"/>
</dbReference>
<keyword evidence="1" id="KW-1133">Transmembrane helix</keyword>
<feature type="transmembrane region" description="Helical" evidence="1">
    <location>
        <begin position="119"/>
        <end position="137"/>
    </location>
</feature>
<evidence type="ECO:0000313" key="2">
    <source>
        <dbReference type="EMBL" id="AAY91717.1"/>
    </source>
</evidence>
<dbReference type="EMBL" id="CP000076">
    <property type="protein sequence ID" value="AAY91717.1"/>
    <property type="molecule type" value="Genomic_DNA"/>
</dbReference>
<dbReference type="InterPro" id="IPR046559">
    <property type="entry name" value="DUF6713"/>
</dbReference>
<evidence type="ECO:0000313" key="3">
    <source>
        <dbReference type="Proteomes" id="UP000008540"/>
    </source>
</evidence>
<name>Q4KDY2_PSEF5</name>
<dbReference type="STRING" id="220664.PFL_2444"/>
<dbReference type="AlphaFoldDB" id="Q4KDY2"/>
<feature type="transmembrane region" description="Helical" evidence="1">
    <location>
        <begin position="58"/>
        <end position="77"/>
    </location>
</feature>
<organism evidence="2 3">
    <name type="scientific">Pseudomonas fluorescens (strain ATCC BAA-477 / NRRL B-23932 / Pf-5)</name>
    <dbReference type="NCBI Taxonomy" id="220664"/>
    <lineage>
        <taxon>Bacteria</taxon>
        <taxon>Pseudomonadati</taxon>
        <taxon>Pseudomonadota</taxon>
        <taxon>Gammaproteobacteria</taxon>
        <taxon>Pseudomonadales</taxon>
        <taxon>Pseudomonadaceae</taxon>
        <taxon>Pseudomonas</taxon>
    </lineage>
</organism>
<accession>Q4KDY2</accession>
<dbReference type="eggNOG" id="ENOG5032UKJ">
    <property type="taxonomic scope" value="Bacteria"/>
</dbReference>
<dbReference type="KEGG" id="pfl:PFL_2444"/>
<protein>
    <submittedName>
        <fullName evidence="2">Uncharacterized protein</fullName>
    </submittedName>
</protein>
<keyword evidence="1" id="KW-0812">Transmembrane</keyword>
<dbReference type="Proteomes" id="UP000008540">
    <property type="component" value="Chromosome"/>
</dbReference>
<reference evidence="2 3" key="1">
    <citation type="journal article" date="2005" name="Nat. Biotechnol.">
        <title>Complete genome sequence of the plant commensal Pseudomonas fluorescens Pf-5.</title>
        <authorList>
            <person name="Paulsen I.T."/>
            <person name="Press C.M."/>
            <person name="Ravel J."/>
            <person name="Kobayashi D.Y."/>
            <person name="Myers G.S."/>
            <person name="Mavrodi D.V."/>
            <person name="DeBoy R.T."/>
            <person name="Seshadri R."/>
            <person name="Ren Q."/>
            <person name="Madupu R."/>
            <person name="Dodson R.J."/>
            <person name="Durkin A.S."/>
            <person name="Brinkac L.M."/>
            <person name="Daugherty S.C."/>
            <person name="Sullivan S.A."/>
            <person name="Rosovitz M.J."/>
            <person name="Gwinn M.L."/>
            <person name="Zhou L."/>
            <person name="Schneider D.J."/>
            <person name="Cartinhour S.W."/>
            <person name="Nelson W.C."/>
            <person name="Weidman J."/>
            <person name="Watkins K."/>
            <person name="Tran K."/>
            <person name="Khouri H."/>
            <person name="Pierson E.A."/>
            <person name="Pierson L.S.III."/>
            <person name="Thomashow L.S."/>
            <person name="Loper J.E."/>
        </authorList>
    </citation>
    <scope>NUCLEOTIDE SEQUENCE [LARGE SCALE GENOMIC DNA]</scope>
    <source>
        <strain evidence="3">ATCC BAA-477 / NRRL B-23932 / Pf-5</strain>
    </source>
</reference>
<proteinExistence type="predicted"/>
<feature type="transmembrane region" description="Helical" evidence="1">
    <location>
        <begin position="89"/>
        <end position="107"/>
    </location>
</feature>
<gene>
    <name evidence="2" type="ordered locus">PFL_2444</name>
</gene>
<dbReference type="HOGENOM" id="CLU_157250_0_0_6"/>
<keyword evidence="1" id="KW-0472">Membrane</keyword>
<evidence type="ECO:0000256" key="1">
    <source>
        <dbReference type="SAM" id="Phobius"/>
    </source>
</evidence>